<gene>
    <name evidence="2" type="ORF">DZC52_04045</name>
</gene>
<sequence>MTQHPSHRDQLRRLNRARGQIDGVVKMINEGRYCVDILTQLRAARSALRAVEDGVLRTHVQHCIQDELAKGNTERPNERIDELIDVLTRYGR</sequence>
<dbReference type="GO" id="GO:0046872">
    <property type="term" value="F:metal ion binding"/>
    <property type="evidence" value="ECO:0007669"/>
    <property type="project" value="InterPro"/>
</dbReference>
<dbReference type="InterPro" id="IPR003735">
    <property type="entry name" value="Metal_Tscrpt_repr"/>
</dbReference>
<dbReference type="InterPro" id="IPR038390">
    <property type="entry name" value="Metal_Tscrpt_repr_sf"/>
</dbReference>
<evidence type="ECO:0000313" key="3">
    <source>
        <dbReference type="Proteomes" id="UP000260351"/>
    </source>
</evidence>
<evidence type="ECO:0000313" key="2">
    <source>
        <dbReference type="EMBL" id="RFF31538.1"/>
    </source>
</evidence>
<proteinExistence type="inferred from homology"/>
<dbReference type="AlphaFoldDB" id="A0A3E1KAP9"/>
<dbReference type="PANTHER" id="PTHR33677">
    <property type="entry name" value="TRANSCRIPTIONAL REPRESSOR FRMR-RELATED"/>
    <property type="match status" value="1"/>
</dbReference>
<keyword evidence="3" id="KW-1185">Reference proteome</keyword>
<dbReference type="OrthoDB" id="9806052at2"/>
<dbReference type="Gene3D" id="1.20.58.1000">
    <property type="entry name" value="Metal-sensitive repressor, helix protomer"/>
    <property type="match status" value="1"/>
</dbReference>
<protein>
    <submittedName>
        <fullName evidence="2">Transcriptional regulator</fullName>
    </submittedName>
</protein>
<dbReference type="RefSeq" id="WP_116649844.1">
    <property type="nucleotide sequence ID" value="NZ_QUZK01000018.1"/>
</dbReference>
<comment type="similarity">
    <text evidence="1">Belongs to the FrmR/RcnR family.</text>
</comment>
<organism evidence="2 3">
    <name type="scientific">Wenzhouxiangella sediminis</name>
    <dbReference type="NCBI Taxonomy" id="1792836"/>
    <lineage>
        <taxon>Bacteria</taxon>
        <taxon>Pseudomonadati</taxon>
        <taxon>Pseudomonadota</taxon>
        <taxon>Gammaproteobacteria</taxon>
        <taxon>Chromatiales</taxon>
        <taxon>Wenzhouxiangellaceae</taxon>
        <taxon>Wenzhouxiangella</taxon>
    </lineage>
</organism>
<dbReference type="Proteomes" id="UP000260351">
    <property type="component" value="Unassembled WGS sequence"/>
</dbReference>
<reference evidence="2 3" key="1">
    <citation type="submission" date="2018-08" db="EMBL/GenBank/DDBJ databases">
        <title>Wenzhouxiangella salilacus sp. nov., a novel bacterium isolated from a saline lake in Xinjiang Province, China.</title>
        <authorList>
            <person name="Han S."/>
        </authorList>
    </citation>
    <scope>NUCLEOTIDE SEQUENCE [LARGE SCALE GENOMIC DNA]</scope>
    <source>
        <strain evidence="2 3">XDB06</strain>
    </source>
</reference>
<accession>A0A3E1KAP9</accession>
<dbReference type="GO" id="GO:0045892">
    <property type="term" value="P:negative regulation of DNA-templated transcription"/>
    <property type="evidence" value="ECO:0007669"/>
    <property type="project" value="UniProtKB-ARBA"/>
</dbReference>
<name>A0A3E1KAP9_9GAMM</name>
<dbReference type="GO" id="GO:0003677">
    <property type="term" value="F:DNA binding"/>
    <property type="evidence" value="ECO:0007669"/>
    <property type="project" value="InterPro"/>
</dbReference>
<dbReference type="CDD" id="cd10148">
    <property type="entry name" value="CsoR-like_DUF156"/>
    <property type="match status" value="1"/>
</dbReference>
<dbReference type="EMBL" id="QUZK01000018">
    <property type="protein sequence ID" value="RFF31538.1"/>
    <property type="molecule type" value="Genomic_DNA"/>
</dbReference>
<dbReference type="Pfam" id="PF02583">
    <property type="entry name" value="Trns_repr_metal"/>
    <property type="match status" value="1"/>
</dbReference>
<comment type="caution">
    <text evidence="2">The sequence shown here is derived from an EMBL/GenBank/DDBJ whole genome shotgun (WGS) entry which is preliminary data.</text>
</comment>
<evidence type="ECO:0000256" key="1">
    <source>
        <dbReference type="ARBA" id="ARBA00005260"/>
    </source>
</evidence>